<evidence type="ECO:0000256" key="11">
    <source>
        <dbReference type="ARBA" id="ARBA00023316"/>
    </source>
</evidence>
<evidence type="ECO:0000256" key="1">
    <source>
        <dbReference type="ARBA" id="ARBA00001936"/>
    </source>
</evidence>
<feature type="binding site" evidence="15">
    <location>
        <position position="319"/>
    </location>
    <ligand>
        <name>Mg(2+)</name>
        <dbReference type="ChEBI" id="CHEBI:18420"/>
        <label>1</label>
    </ligand>
</feature>
<comment type="pathway">
    <text evidence="12">Cell wall biogenesis; peptidoglycan biosynthesis.</text>
</comment>
<evidence type="ECO:0000256" key="6">
    <source>
        <dbReference type="ARBA" id="ARBA00022840"/>
    </source>
</evidence>
<feature type="binding site" evidence="14">
    <location>
        <begin position="199"/>
        <end position="201"/>
    </location>
    <ligand>
        <name>ATP</name>
        <dbReference type="ChEBI" id="CHEBI:30616"/>
    </ligand>
</feature>
<evidence type="ECO:0000256" key="3">
    <source>
        <dbReference type="ARBA" id="ARBA00022598"/>
    </source>
</evidence>
<comment type="catalytic activity">
    <reaction evidence="12">
        <text>2 D-alanine + ATP = D-alanyl-D-alanine + ADP + phosphate + H(+)</text>
        <dbReference type="Rhea" id="RHEA:11224"/>
        <dbReference type="ChEBI" id="CHEBI:15378"/>
        <dbReference type="ChEBI" id="CHEBI:30616"/>
        <dbReference type="ChEBI" id="CHEBI:43474"/>
        <dbReference type="ChEBI" id="CHEBI:57416"/>
        <dbReference type="ChEBI" id="CHEBI:57822"/>
        <dbReference type="ChEBI" id="CHEBI:456216"/>
        <dbReference type="EC" id="6.3.2.4"/>
    </reaction>
</comment>
<feature type="binding site" evidence="15">
    <location>
        <position position="333"/>
    </location>
    <ligand>
        <name>Mg(2+)</name>
        <dbReference type="ChEBI" id="CHEBI:18420"/>
        <label>2</label>
    </ligand>
</feature>
<dbReference type="Gene3D" id="3.30.1490.20">
    <property type="entry name" value="ATP-grasp fold, A domain"/>
    <property type="match status" value="1"/>
</dbReference>
<feature type="binding site" evidence="14">
    <location>
        <begin position="332"/>
        <end position="333"/>
    </location>
    <ligand>
        <name>ATP</name>
        <dbReference type="ChEBI" id="CHEBI:30616"/>
    </ligand>
</feature>
<feature type="binding site" evidence="15">
    <location>
        <position position="333"/>
    </location>
    <ligand>
        <name>Mg(2+)</name>
        <dbReference type="ChEBI" id="CHEBI:18420"/>
        <label>1</label>
    </ligand>
</feature>
<evidence type="ECO:0000256" key="13">
    <source>
        <dbReference type="PIRSR" id="PIRSR039102-1"/>
    </source>
</evidence>
<keyword evidence="19" id="KW-1185">Reference proteome</keyword>
<evidence type="ECO:0000256" key="10">
    <source>
        <dbReference type="ARBA" id="ARBA00023211"/>
    </source>
</evidence>
<dbReference type="EC" id="6.3.2.4" evidence="12"/>
<keyword evidence="6 16" id="KW-0067">ATP-binding</keyword>
<evidence type="ECO:0000256" key="7">
    <source>
        <dbReference type="ARBA" id="ARBA00022842"/>
    </source>
</evidence>
<organism evidence="18 19">
    <name type="scientific">Deinococcus detaillensis</name>
    <dbReference type="NCBI Taxonomy" id="2592048"/>
    <lineage>
        <taxon>Bacteria</taxon>
        <taxon>Thermotogati</taxon>
        <taxon>Deinococcota</taxon>
        <taxon>Deinococci</taxon>
        <taxon>Deinococcales</taxon>
        <taxon>Deinococcaceae</taxon>
        <taxon>Deinococcus</taxon>
    </lineage>
</organism>
<keyword evidence="9 12" id="KW-0573">Peptidoglycan synthesis</keyword>
<dbReference type="InterPro" id="IPR011761">
    <property type="entry name" value="ATP-grasp"/>
</dbReference>
<dbReference type="PANTHER" id="PTHR23132:SF25">
    <property type="entry name" value="D-ALANINE--D-ALANINE LIGASE A"/>
    <property type="match status" value="1"/>
</dbReference>
<evidence type="ECO:0000256" key="14">
    <source>
        <dbReference type="PIRSR" id="PIRSR039102-2"/>
    </source>
</evidence>
<dbReference type="HAMAP" id="MF_00047">
    <property type="entry name" value="Dala_Dala_lig"/>
    <property type="match status" value="1"/>
</dbReference>
<evidence type="ECO:0000313" key="18">
    <source>
        <dbReference type="EMBL" id="TSA85848.1"/>
    </source>
</evidence>
<dbReference type="GO" id="GO:0005829">
    <property type="term" value="C:cytosol"/>
    <property type="evidence" value="ECO:0007669"/>
    <property type="project" value="TreeGrafter"/>
</dbReference>
<dbReference type="Gene3D" id="3.40.50.20">
    <property type="match status" value="1"/>
</dbReference>
<feature type="binding site" evidence="14">
    <location>
        <begin position="237"/>
        <end position="246"/>
    </location>
    <ligand>
        <name>ATP</name>
        <dbReference type="ChEBI" id="CHEBI:30616"/>
    </ligand>
</feature>
<dbReference type="SUPFAM" id="SSF52440">
    <property type="entry name" value="PreATP-grasp domain"/>
    <property type="match status" value="1"/>
</dbReference>
<keyword evidence="10 15" id="KW-0464">Manganese</keyword>
<comment type="cofactor">
    <cofactor evidence="15">
        <name>Mg(2+)</name>
        <dbReference type="ChEBI" id="CHEBI:18420"/>
    </cofactor>
    <cofactor evidence="15">
        <name>Mn(2+)</name>
        <dbReference type="ChEBI" id="CHEBI:29035"/>
    </cofactor>
    <text evidence="15">Binds 2 magnesium or manganese ions per subunit.</text>
</comment>
<comment type="caution">
    <text evidence="18">The sequence shown here is derived from an EMBL/GenBank/DDBJ whole genome shotgun (WGS) entry which is preliminary data.</text>
</comment>
<comment type="cofactor">
    <cofactor evidence="1">
        <name>Mn(2+)</name>
        <dbReference type="ChEBI" id="CHEBI:29035"/>
    </cofactor>
</comment>
<feature type="active site" evidence="13">
    <location>
        <position position="48"/>
    </location>
</feature>
<dbReference type="SUPFAM" id="SSF56059">
    <property type="entry name" value="Glutathione synthetase ATP-binding domain-like"/>
    <property type="match status" value="1"/>
</dbReference>
<dbReference type="Proteomes" id="UP000316092">
    <property type="component" value="Unassembled WGS sequence"/>
</dbReference>
<evidence type="ECO:0000256" key="15">
    <source>
        <dbReference type="PIRSR" id="PIRSR039102-3"/>
    </source>
</evidence>
<gene>
    <name evidence="12" type="primary">ddl</name>
    <name evidence="18" type="ORF">FNU79_08660</name>
</gene>
<feature type="binding site" evidence="15">
    <location>
        <position position="335"/>
    </location>
    <ligand>
        <name>Mg(2+)</name>
        <dbReference type="ChEBI" id="CHEBI:18420"/>
        <label>2</label>
    </ligand>
</feature>
<name>A0A553V064_9DEIO</name>
<dbReference type="UniPathway" id="UPA00219"/>
<evidence type="ECO:0000256" key="8">
    <source>
        <dbReference type="ARBA" id="ARBA00022960"/>
    </source>
</evidence>
<evidence type="ECO:0000256" key="5">
    <source>
        <dbReference type="ARBA" id="ARBA00022741"/>
    </source>
</evidence>
<dbReference type="Pfam" id="PF01820">
    <property type="entry name" value="Dala_Dala_lig_N"/>
    <property type="match status" value="1"/>
</dbReference>
<dbReference type="FunFam" id="3.30.470.20:FF:000008">
    <property type="entry name" value="D-alanine--D-alanine ligase"/>
    <property type="match status" value="1"/>
</dbReference>
<dbReference type="GO" id="GO:0005524">
    <property type="term" value="F:ATP binding"/>
    <property type="evidence" value="ECO:0007669"/>
    <property type="project" value="UniProtKB-UniRule"/>
</dbReference>
<comment type="subcellular location">
    <subcellularLocation>
        <location evidence="12">Cytoplasm</location>
    </subcellularLocation>
</comment>
<dbReference type="PIRSF" id="PIRSF039102">
    <property type="entry name" value="Ddl/VanB"/>
    <property type="match status" value="1"/>
</dbReference>
<dbReference type="GO" id="GO:0008716">
    <property type="term" value="F:D-alanine-D-alanine ligase activity"/>
    <property type="evidence" value="ECO:0007669"/>
    <property type="project" value="UniProtKB-UniRule"/>
</dbReference>
<accession>A0A553V064</accession>
<dbReference type="PROSITE" id="PS50975">
    <property type="entry name" value="ATP_GRASP"/>
    <property type="match status" value="1"/>
</dbReference>
<evidence type="ECO:0000256" key="4">
    <source>
        <dbReference type="ARBA" id="ARBA00022723"/>
    </source>
</evidence>
<feature type="active site" evidence="13">
    <location>
        <position position="344"/>
    </location>
</feature>
<dbReference type="AlphaFoldDB" id="A0A553V064"/>
<evidence type="ECO:0000256" key="16">
    <source>
        <dbReference type="PROSITE-ProRule" id="PRU00409"/>
    </source>
</evidence>
<feature type="domain" description="ATP-grasp" evidence="17">
    <location>
        <begin position="159"/>
        <end position="366"/>
    </location>
</feature>
<dbReference type="InterPro" id="IPR016185">
    <property type="entry name" value="PreATP-grasp_dom_sf"/>
</dbReference>
<feature type="binding site" evidence="14">
    <location>
        <position position="155"/>
    </location>
    <ligand>
        <name>ATP</name>
        <dbReference type="ChEBI" id="CHEBI:30616"/>
    </ligand>
</feature>
<sequence length="372" mass="39484">MSARRCAAVRLQTGILPGVSVPPFSPQPETTAPQKTRVLLLCGGQSGEHAVSLMSAQSVLAALPASHFEVTPLVIDAAGRWLGRADTARVLGGAQDSAAPVSSELRPYEVAGFDVIWPLLHGPNGEDGTVQGFLTLTGAAYVGSGVLGSAASMDKVMTKQVLASVGVPQVEYRLVTRQAWRSAPESVRIAAGSLGYPQFVKPANLGSSVGISRAAGPEDLEAALDLAFSLDRRVILEAAASHKPRELEVGILGNDAPQASPVGELRFEALFYDYTTKYTEGQASMHIPAPVPAEVAARVRELALTAFKALDCAGLARIDFFYVEETGELYLNEVNTMPGFTTTSMYPKLWEAAGLSYAELVTRLVDLAQEER</sequence>
<feature type="active site" evidence="13">
    <location>
        <position position="207"/>
    </location>
</feature>
<dbReference type="InterPro" id="IPR011127">
    <property type="entry name" value="Dala_Dala_lig_N"/>
</dbReference>
<keyword evidence="4 15" id="KW-0479">Metal-binding</keyword>
<dbReference type="InterPro" id="IPR005905">
    <property type="entry name" value="D_ala_D_ala"/>
</dbReference>
<dbReference type="InterPro" id="IPR000291">
    <property type="entry name" value="D-Ala_lig_Van_CS"/>
</dbReference>
<keyword evidence="12" id="KW-0963">Cytoplasm</keyword>
<dbReference type="NCBIfam" id="NF002528">
    <property type="entry name" value="PRK01966.1-4"/>
    <property type="match status" value="1"/>
</dbReference>
<dbReference type="InterPro" id="IPR011095">
    <property type="entry name" value="Dala_Dala_lig_C"/>
</dbReference>
<keyword evidence="8 12" id="KW-0133">Cell shape</keyword>
<dbReference type="PROSITE" id="PS00843">
    <property type="entry name" value="DALA_DALA_LIGASE_1"/>
    <property type="match status" value="1"/>
</dbReference>
<dbReference type="GO" id="GO:0071555">
    <property type="term" value="P:cell wall organization"/>
    <property type="evidence" value="ECO:0007669"/>
    <property type="project" value="UniProtKB-KW"/>
</dbReference>
<dbReference type="GO" id="GO:0008360">
    <property type="term" value="P:regulation of cell shape"/>
    <property type="evidence" value="ECO:0007669"/>
    <property type="project" value="UniProtKB-KW"/>
</dbReference>
<comment type="function">
    <text evidence="12">Cell wall formation.</text>
</comment>
<keyword evidence="11 12" id="KW-0961">Cell wall biogenesis/degradation</keyword>
<dbReference type="InterPro" id="IPR013815">
    <property type="entry name" value="ATP_grasp_subdomain_1"/>
</dbReference>
<evidence type="ECO:0000256" key="9">
    <source>
        <dbReference type="ARBA" id="ARBA00022984"/>
    </source>
</evidence>
<dbReference type="GO" id="GO:0009252">
    <property type="term" value="P:peptidoglycan biosynthetic process"/>
    <property type="evidence" value="ECO:0007669"/>
    <property type="project" value="UniProtKB-UniRule"/>
</dbReference>
<evidence type="ECO:0000256" key="2">
    <source>
        <dbReference type="ARBA" id="ARBA00010871"/>
    </source>
</evidence>
<dbReference type="PROSITE" id="PS00844">
    <property type="entry name" value="DALA_DALA_LIGASE_2"/>
    <property type="match status" value="1"/>
</dbReference>
<keyword evidence="3 12" id="KW-0436">Ligase</keyword>
<evidence type="ECO:0000313" key="19">
    <source>
        <dbReference type="Proteomes" id="UP000316092"/>
    </source>
</evidence>
<dbReference type="GO" id="GO:0046872">
    <property type="term" value="F:metal ion binding"/>
    <property type="evidence" value="ECO:0007669"/>
    <property type="project" value="UniProtKB-KW"/>
</dbReference>
<reference evidence="18 19" key="1">
    <citation type="submission" date="2019-07" db="EMBL/GenBank/DDBJ databases">
        <title>Deinococcus detaillus sp. nov., isolated from humus soil in Antarctica.</title>
        <authorList>
            <person name="Zhang K."/>
        </authorList>
    </citation>
    <scope>NUCLEOTIDE SEQUENCE [LARGE SCALE GENOMIC DNA]</scope>
    <source>
        <strain evidence="18 19">H1</strain>
    </source>
</reference>
<protein>
    <recommendedName>
        <fullName evidence="12">D-alanine--D-alanine ligase</fullName>
        <ecNumber evidence="12">6.3.2.4</ecNumber>
    </recommendedName>
    <alternativeName>
        <fullName evidence="12">D-Ala-D-Ala ligase</fullName>
    </alternativeName>
    <alternativeName>
        <fullName evidence="12">D-alanylalanine synthetase</fullName>
    </alternativeName>
</protein>
<dbReference type="EMBL" id="VKDB01000007">
    <property type="protein sequence ID" value="TSA85848.1"/>
    <property type="molecule type" value="Genomic_DNA"/>
</dbReference>
<feature type="binding site" evidence="14">
    <location>
        <begin position="207"/>
        <end position="208"/>
    </location>
    <ligand>
        <name>ATP</name>
        <dbReference type="ChEBI" id="CHEBI:30616"/>
    </ligand>
</feature>
<proteinExistence type="inferred from homology"/>
<comment type="similarity">
    <text evidence="2 12">Belongs to the D-alanine--D-alanine ligase family.</text>
</comment>
<dbReference type="PANTHER" id="PTHR23132">
    <property type="entry name" value="D-ALANINE--D-ALANINE LIGASE"/>
    <property type="match status" value="1"/>
</dbReference>
<keyword evidence="5 14" id="KW-0547">Nucleotide-binding</keyword>
<dbReference type="OrthoDB" id="9813261at2"/>
<evidence type="ECO:0000259" key="17">
    <source>
        <dbReference type="PROSITE" id="PS50975"/>
    </source>
</evidence>
<dbReference type="Gene3D" id="3.30.470.20">
    <property type="entry name" value="ATP-grasp fold, B domain"/>
    <property type="match status" value="1"/>
</dbReference>
<keyword evidence="7 15" id="KW-0460">Magnesium</keyword>
<dbReference type="Pfam" id="PF07478">
    <property type="entry name" value="Dala_Dala_lig_C"/>
    <property type="match status" value="1"/>
</dbReference>
<evidence type="ECO:0000256" key="12">
    <source>
        <dbReference type="HAMAP-Rule" id="MF_00047"/>
    </source>
</evidence>
<dbReference type="NCBIfam" id="TIGR01205">
    <property type="entry name" value="D_ala_D_alaTIGR"/>
    <property type="match status" value="1"/>
</dbReference>